<dbReference type="EMBL" id="OV725081">
    <property type="protein sequence ID" value="CAH1403092.1"/>
    <property type="molecule type" value="Genomic_DNA"/>
</dbReference>
<proteinExistence type="inferred from homology"/>
<evidence type="ECO:0000313" key="5">
    <source>
        <dbReference type="Proteomes" id="UP001152798"/>
    </source>
</evidence>
<name>A0A9P0MUL8_NEZVI</name>
<dbReference type="InterPro" id="IPR000529">
    <property type="entry name" value="Ribosomal_bS6"/>
</dbReference>
<dbReference type="SUPFAM" id="SSF54995">
    <property type="entry name" value="Ribosomal protein S6"/>
    <property type="match status" value="1"/>
</dbReference>
<dbReference type="GO" id="GO:0006412">
    <property type="term" value="P:translation"/>
    <property type="evidence" value="ECO:0007669"/>
    <property type="project" value="InterPro"/>
</dbReference>
<dbReference type="PANTHER" id="PTHR21011">
    <property type="entry name" value="MITOCHONDRIAL 28S RIBOSOMAL PROTEIN S6"/>
    <property type="match status" value="1"/>
</dbReference>
<evidence type="ECO:0000256" key="3">
    <source>
        <dbReference type="ARBA" id="ARBA00035365"/>
    </source>
</evidence>
<evidence type="ECO:0000313" key="4">
    <source>
        <dbReference type="EMBL" id="CAH1403092.1"/>
    </source>
</evidence>
<evidence type="ECO:0000256" key="1">
    <source>
        <dbReference type="ARBA" id="ARBA00009512"/>
    </source>
</evidence>
<gene>
    <name evidence="4" type="ORF">NEZAVI_LOCUS11760</name>
</gene>
<dbReference type="FunFam" id="3.30.70.60:FF:000014">
    <property type="entry name" value="28S ribosomal protein S6, mitochondrial"/>
    <property type="match status" value="1"/>
</dbReference>
<keyword evidence="5" id="KW-1185">Reference proteome</keyword>
<dbReference type="AlphaFoldDB" id="A0A9P0MUL8"/>
<dbReference type="Proteomes" id="UP001152798">
    <property type="component" value="Chromosome 5"/>
</dbReference>
<reference evidence="4" key="1">
    <citation type="submission" date="2022-01" db="EMBL/GenBank/DDBJ databases">
        <authorList>
            <person name="King R."/>
        </authorList>
    </citation>
    <scope>NUCLEOTIDE SEQUENCE</scope>
</reference>
<dbReference type="Gene3D" id="3.30.70.60">
    <property type="match status" value="1"/>
</dbReference>
<comment type="similarity">
    <text evidence="1">Belongs to the bacterial ribosomal protein bS6 family.</text>
</comment>
<dbReference type="GO" id="GO:0003735">
    <property type="term" value="F:structural constituent of ribosome"/>
    <property type="evidence" value="ECO:0007669"/>
    <property type="project" value="InterPro"/>
</dbReference>
<dbReference type="Pfam" id="PF01250">
    <property type="entry name" value="Ribosomal_S6"/>
    <property type="match status" value="1"/>
</dbReference>
<organism evidence="4 5">
    <name type="scientific">Nezara viridula</name>
    <name type="common">Southern green stink bug</name>
    <name type="synonym">Cimex viridulus</name>
    <dbReference type="NCBI Taxonomy" id="85310"/>
    <lineage>
        <taxon>Eukaryota</taxon>
        <taxon>Metazoa</taxon>
        <taxon>Ecdysozoa</taxon>
        <taxon>Arthropoda</taxon>
        <taxon>Hexapoda</taxon>
        <taxon>Insecta</taxon>
        <taxon>Pterygota</taxon>
        <taxon>Neoptera</taxon>
        <taxon>Paraneoptera</taxon>
        <taxon>Hemiptera</taxon>
        <taxon>Heteroptera</taxon>
        <taxon>Panheteroptera</taxon>
        <taxon>Pentatomomorpha</taxon>
        <taxon>Pentatomoidea</taxon>
        <taxon>Pentatomidae</taxon>
        <taxon>Pentatominae</taxon>
        <taxon>Nezara</taxon>
    </lineage>
</organism>
<sequence length="201" mass="23339">MYSLSLFSIKTDLIVPICGIHIVGRYRILGDNSSEVFENQLGFGLWIHCSIMPSYELAMLTRSLSKPDMVSILKRTANAIFDCGGIIRSIENLGKRAMPYKTSSHGAVHREANYFVLMFDAPPSKLEDLKRDYNRDVDIIRSRIFKVQPQDTNHECNIQEEMKPAPYRSEVIKLIEEIKRKEEKQTKFKYNTGFDYYPFQK</sequence>
<accession>A0A9P0MUL8</accession>
<dbReference type="OrthoDB" id="268530at2759"/>
<dbReference type="PANTHER" id="PTHR21011:SF1">
    <property type="entry name" value="SMALL RIBOSOMAL SUBUNIT PROTEIN BS6M"/>
    <property type="match status" value="1"/>
</dbReference>
<dbReference type="InterPro" id="IPR014717">
    <property type="entry name" value="Transl_elong_EF1B/ribsomal_bS6"/>
</dbReference>
<dbReference type="CDD" id="cd15465">
    <property type="entry name" value="bS6_mito"/>
    <property type="match status" value="1"/>
</dbReference>
<protein>
    <recommendedName>
        <fullName evidence="2">Small ribosomal subunit protein bS6m</fullName>
    </recommendedName>
    <alternativeName>
        <fullName evidence="3">28S ribosomal protein S6, mitochondrial</fullName>
    </alternativeName>
</protein>
<evidence type="ECO:0000256" key="2">
    <source>
        <dbReference type="ARBA" id="ARBA00035170"/>
    </source>
</evidence>
<dbReference type="GO" id="GO:0070181">
    <property type="term" value="F:small ribosomal subunit rRNA binding"/>
    <property type="evidence" value="ECO:0007669"/>
    <property type="project" value="TreeGrafter"/>
</dbReference>
<dbReference type="InterPro" id="IPR035980">
    <property type="entry name" value="Ribosomal_bS6_sf"/>
</dbReference>
<dbReference type="GO" id="GO:0005763">
    <property type="term" value="C:mitochondrial small ribosomal subunit"/>
    <property type="evidence" value="ECO:0007669"/>
    <property type="project" value="TreeGrafter"/>
</dbReference>